<protein>
    <recommendedName>
        <fullName evidence="4 5">Large ribosomal subunit protein eL31</fullName>
    </recommendedName>
</protein>
<dbReference type="PROSITE" id="PS01144">
    <property type="entry name" value="RIBOSOMAL_L31E"/>
    <property type="match status" value="1"/>
</dbReference>
<comment type="similarity">
    <text evidence="1 5">Belongs to the eukaryotic ribosomal protein eL31 family.</text>
</comment>
<dbReference type="Proteomes" id="UP000268446">
    <property type="component" value="Unassembled WGS sequence"/>
</dbReference>
<evidence type="ECO:0000256" key="1">
    <source>
        <dbReference type="ARBA" id="ARBA00010808"/>
    </source>
</evidence>
<dbReference type="Proteomes" id="UP000269499">
    <property type="component" value="Unassembled WGS sequence"/>
</dbReference>
<dbReference type="CDD" id="cd00463">
    <property type="entry name" value="Ribosomal_L31e"/>
    <property type="match status" value="1"/>
</dbReference>
<evidence type="ECO:0000256" key="3">
    <source>
        <dbReference type="ARBA" id="ARBA00023274"/>
    </source>
</evidence>
<keyword evidence="2 5" id="KW-0689">Ribosomal protein</keyword>
<dbReference type="SUPFAM" id="SSF54575">
    <property type="entry name" value="Ribosomal protein L31e"/>
    <property type="match status" value="1"/>
</dbReference>
<organism evidence="6 8">
    <name type="scientific">Thermoproteota archaeon</name>
    <dbReference type="NCBI Taxonomy" id="2056631"/>
    <lineage>
        <taxon>Archaea</taxon>
        <taxon>Thermoproteota</taxon>
    </lineage>
</organism>
<evidence type="ECO:0000313" key="8">
    <source>
        <dbReference type="Proteomes" id="UP000268446"/>
    </source>
</evidence>
<dbReference type="GO" id="GO:0002181">
    <property type="term" value="P:cytoplasmic translation"/>
    <property type="evidence" value="ECO:0007669"/>
    <property type="project" value="TreeGrafter"/>
</dbReference>
<dbReference type="InterPro" id="IPR023621">
    <property type="entry name" value="Ribosomal_eL31_dom_sf"/>
</dbReference>
<comment type="caution">
    <text evidence="6">The sequence shown here is derived from an EMBL/GenBank/DDBJ whole genome shotgun (WGS) entry which is preliminary data.</text>
</comment>
<evidence type="ECO:0000256" key="4">
    <source>
        <dbReference type="ARBA" id="ARBA00035230"/>
    </source>
</evidence>
<dbReference type="Pfam" id="PF01198">
    <property type="entry name" value="Ribosomal_L31e"/>
    <property type="match status" value="1"/>
</dbReference>
<reference evidence="8 9" key="1">
    <citation type="submission" date="2018-06" db="EMBL/GenBank/DDBJ databases">
        <title>Extensive metabolic versatility and redundancy in microbially diverse, dynamic hydrothermal sediments.</title>
        <authorList>
            <person name="Dombrowski N."/>
            <person name="Teske A."/>
            <person name="Baker B.J."/>
        </authorList>
    </citation>
    <scope>NUCLEOTIDE SEQUENCE [LARGE SCALE GENOMIC DNA]</scope>
    <source>
        <strain evidence="7">B20_G2</strain>
        <strain evidence="6">B29_G17</strain>
    </source>
</reference>
<keyword evidence="3 5" id="KW-0687">Ribonucleoprotein</keyword>
<sequence>MSSGEEGAKIVEERIYVVPFRIAFFVPRPKRVPRAIRFLRSFVQRHMKTDKVWISPEVNEAIWSRGKKKPPRRIKVRAVKEEDGTVKVYLAES</sequence>
<dbReference type="SMART" id="SM01380">
    <property type="entry name" value="Ribosomal_L31e"/>
    <property type="match status" value="1"/>
</dbReference>
<dbReference type="Gene3D" id="3.10.440.10">
    <property type="match status" value="1"/>
</dbReference>
<dbReference type="EMBL" id="QMQZ01000023">
    <property type="protein sequence ID" value="RLE51924.1"/>
    <property type="molecule type" value="Genomic_DNA"/>
</dbReference>
<dbReference type="NCBIfam" id="NF002258">
    <property type="entry name" value="PRK01192.1-1"/>
    <property type="match status" value="1"/>
</dbReference>
<dbReference type="InterPro" id="IPR000054">
    <property type="entry name" value="Ribosomal_eL31"/>
</dbReference>
<evidence type="ECO:0000313" key="9">
    <source>
        <dbReference type="Proteomes" id="UP000269499"/>
    </source>
</evidence>
<evidence type="ECO:0000256" key="5">
    <source>
        <dbReference type="HAMAP-Rule" id="MF_00410"/>
    </source>
</evidence>
<dbReference type="GO" id="GO:0003735">
    <property type="term" value="F:structural constituent of ribosome"/>
    <property type="evidence" value="ECO:0007669"/>
    <property type="project" value="InterPro"/>
</dbReference>
<evidence type="ECO:0000313" key="7">
    <source>
        <dbReference type="EMBL" id="RLE55906.1"/>
    </source>
</evidence>
<accession>A0A497EX03</accession>
<evidence type="ECO:0000256" key="2">
    <source>
        <dbReference type="ARBA" id="ARBA00022980"/>
    </source>
</evidence>
<evidence type="ECO:0000313" key="6">
    <source>
        <dbReference type="EMBL" id="RLE51924.1"/>
    </source>
</evidence>
<dbReference type="PANTHER" id="PTHR10956">
    <property type="entry name" value="60S RIBOSOMAL PROTEIN L31"/>
    <property type="match status" value="1"/>
</dbReference>
<name>A0A497EX03_9CREN</name>
<dbReference type="GO" id="GO:0022625">
    <property type="term" value="C:cytosolic large ribosomal subunit"/>
    <property type="evidence" value="ECO:0007669"/>
    <property type="project" value="TreeGrafter"/>
</dbReference>
<dbReference type="InterPro" id="IPR020052">
    <property type="entry name" value="Ribosomal_eL31_CS"/>
</dbReference>
<dbReference type="HAMAP" id="MF_00410">
    <property type="entry name" value="Ribosomal_eL31"/>
    <property type="match status" value="1"/>
</dbReference>
<dbReference type="EMBL" id="QMRA01000002">
    <property type="protein sequence ID" value="RLE55906.1"/>
    <property type="molecule type" value="Genomic_DNA"/>
</dbReference>
<dbReference type="AlphaFoldDB" id="A0A497EX03"/>
<proteinExistence type="inferred from homology"/>
<dbReference type="PANTHER" id="PTHR10956:SF0">
    <property type="entry name" value="60S RIBOSOMAL PROTEIN L31"/>
    <property type="match status" value="1"/>
</dbReference>
<gene>
    <name evidence="5" type="primary">rpl31e</name>
    <name evidence="6" type="ORF">DRJ20_01170</name>
    <name evidence="7" type="ORF">DRJ26_00195</name>
</gene>